<dbReference type="SMART" id="SM00744">
    <property type="entry name" value="RINGv"/>
    <property type="match status" value="1"/>
</dbReference>
<keyword evidence="8" id="KW-1185">Reference proteome</keyword>
<dbReference type="OrthoDB" id="8062037at2759"/>
<feature type="region of interest" description="Disordered" evidence="5">
    <location>
        <begin position="84"/>
        <end position="103"/>
    </location>
</feature>
<sequence length="214" mass="24225">MSPMNVYFHTPEDFLTHCLKAFTPRNKSEECTICMETWSDDSSEAVAVPCHHHFHRTCIQEWIARGRGNYNSCPYCRETFFEPPADEKEEGSDDEGPTLSHSPEEVAAATELLFGNENAIIAQARMAWSHEQDRRRTEESDGTEIDWSSLLADASLAYKETAEGQMLEAFAKAESVAFKILCRELMGCARRARVDYSALGEILESIEQLDSEEE</sequence>
<evidence type="ECO:0000256" key="1">
    <source>
        <dbReference type="ARBA" id="ARBA00022723"/>
    </source>
</evidence>
<evidence type="ECO:0000313" key="8">
    <source>
        <dbReference type="Proteomes" id="UP000800094"/>
    </source>
</evidence>
<dbReference type="SMART" id="SM00184">
    <property type="entry name" value="RING"/>
    <property type="match status" value="1"/>
</dbReference>
<protein>
    <recommendedName>
        <fullName evidence="6">RING-type domain-containing protein</fullName>
    </recommendedName>
</protein>
<evidence type="ECO:0000259" key="6">
    <source>
        <dbReference type="PROSITE" id="PS50089"/>
    </source>
</evidence>
<accession>A0A6A6IXA4</accession>
<dbReference type="InterPro" id="IPR013083">
    <property type="entry name" value="Znf_RING/FYVE/PHD"/>
</dbReference>
<organism evidence="7 8">
    <name type="scientific">Trematosphaeria pertusa</name>
    <dbReference type="NCBI Taxonomy" id="390896"/>
    <lineage>
        <taxon>Eukaryota</taxon>
        <taxon>Fungi</taxon>
        <taxon>Dikarya</taxon>
        <taxon>Ascomycota</taxon>
        <taxon>Pezizomycotina</taxon>
        <taxon>Dothideomycetes</taxon>
        <taxon>Pleosporomycetidae</taxon>
        <taxon>Pleosporales</taxon>
        <taxon>Massarineae</taxon>
        <taxon>Trematosphaeriaceae</taxon>
        <taxon>Trematosphaeria</taxon>
    </lineage>
</organism>
<name>A0A6A6IXA4_9PLEO</name>
<evidence type="ECO:0000313" key="7">
    <source>
        <dbReference type="EMBL" id="KAF2255119.1"/>
    </source>
</evidence>
<dbReference type="PANTHER" id="PTHR45969">
    <property type="entry name" value="RING ZINC FINGER PROTEIN-RELATED"/>
    <property type="match status" value="1"/>
</dbReference>
<dbReference type="Proteomes" id="UP000800094">
    <property type="component" value="Unassembled WGS sequence"/>
</dbReference>
<dbReference type="Pfam" id="PF13639">
    <property type="entry name" value="zf-RING_2"/>
    <property type="match status" value="1"/>
</dbReference>
<evidence type="ECO:0000256" key="5">
    <source>
        <dbReference type="SAM" id="MobiDB-lite"/>
    </source>
</evidence>
<keyword evidence="3" id="KW-0862">Zinc</keyword>
<gene>
    <name evidence="7" type="ORF">BU26DRAFT_500742</name>
</gene>
<dbReference type="EMBL" id="ML987190">
    <property type="protein sequence ID" value="KAF2255119.1"/>
    <property type="molecule type" value="Genomic_DNA"/>
</dbReference>
<dbReference type="InterPro" id="IPR011016">
    <property type="entry name" value="Znf_RING-CH"/>
</dbReference>
<keyword evidence="1" id="KW-0479">Metal-binding</keyword>
<evidence type="ECO:0000256" key="3">
    <source>
        <dbReference type="ARBA" id="ARBA00022833"/>
    </source>
</evidence>
<dbReference type="AlphaFoldDB" id="A0A6A6IXA4"/>
<evidence type="ECO:0000256" key="2">
    <source>
        <dbReference type="ARBA" id="ARBA00022771"/>
    </source>
</evidence>
<dbReference type="GO" id="GO:0008270">
    <property type="term" value="F:zinc ion binding"/>
    <property type="evidence" value="ECO:0007669"/>
    <property type="project" value="UniProtKB-KW"/>
</dbReference>
<evidence type="ECO:0000256" key="4">
    <source>
        <dbReference type="PROSITE-ProRule" id="PRU00175"/>
    </source>
</evidence>
<feature type="domain" description="RING-type" evidence="6">
    <location>
        <begin position="31"/>
        <end position="77"/>
    </location>
</feature>
<dbReference type="RefSeq" id="XP_033690123.1">
    <property type="nucleotide sequence ID" value="XM_033826517.1"/>
</dbReference>
<dbReference type="SUPFAM" id="SSF57850">
    <property type="entry name" value="RING/U-box"/>
    <property type="match status" value="1"/>
</dbReference>
<keyword evidence="2 4" id="KW-0863">Zinc-finger</keyword>
<reference evidence="7" key="1">
    <citation type="journal article" date="2020" name="Stud. Mycol.">
        <title>101 Dothideomycetes genomes: a test case for predicting lifestyles and emergence of pathogens.</title>
        <authorList>
            <person name="Haridas S."/>
            <person name="Albert R."/>
            <person name="Binder M."/>
            <person name="Bloem J."/>
            <person name="Labutti K."/>
            <person name="Salamov A."/>
            <person name="Andreopoulos B."/>
            <person name="Baker S."/>
            <person name="Barry K."/>
            <person name="Bills G."/>
            <person name="Bluhm B."/>
            <person name="Cannon C."/>
            <person name="Castanera R."/>
            <person name="Culley D."/>
            <person name="Daum C."/>
            <person name="Ezra D."/>
            <person name="Gonzalez J."/>
            <person name="Henrissat B."/>
            <person name="Kuo A."/>
            <person name="Liang C."/>
            <person name="Lipzen A."/>
            <person name="Lutzoni F."/>
            <person name="Magnuson J."/>
            <person name="Mondo S."/>
            <person name="Nolan M."/>
            <person name="Ohm R."/>
            <person name="Pangilinan J."/>
            <person name="Park H.-J."/>
            <person name="Ramirez L."/>
            <person name="Alfaro M."/>
            <person name="Sun H."/>
            <person name="Tritt A."/>
            <person name="Yoshinaga Y."/>
            <person name="Zwiers L.-H."/>
            <person name="Turgeon B."/>
            <person name="Goodwin S."/>
            <person name="Spatafora J."/>
            <person name="Crous P."/>
            <person name="Grigoriev I."/>
        </authorList>
    </citation>
    <scope>NUCLEOTIDE SEQUENCE</scope>
    <source>
        <strain evidence="7">CBS 122368</strain>
    </source>
</reference>
<dbReference type="PROSITE" id="PS50089">
    <property type="entry name" value="ZF_RING_2"/>
    <property type="match status" value="1"/>
</dbReference>
<dbReference type="GeneID" id="54579847"/>
<feature type="compositionally biased region" description="Acidic residues" evidence="5">
    <location>
        <begin position="87"/>
        <end position="96"/>
    </location>
</feature>
<dbReference type="Gene3D" id="3.30.40.10">
    <property type="entry name" value="Zinc/RING finger domain, C3HC4 (zinc finger)"/>
    <property type="match status" value="1"/>
</dbReference>
<proteinExistence type="predicted"/>
<dbReference type="InterPro" id="IPR001841">
    <property type="entry name" value="Znf_RING"/>
</dbReference>